<accession>A0A7W6J4Z5</accession>
<dbReference type="EMBL" id="JACIEZ010000003">
    <property type="protein sequence ID" value="MBB4064886.1"/>
    <property type="molecule type" value="Genomic_DNA"/>
</dbReference>
<feature type="transmembrane region" description="Helical" evidence="1">
    <location>
        <begin position="89"/>
        <end position="108"/>
    </location>
</feature>
<gene>
    <name evidence="3" type="ORF">GGR23_002073</name>
</gene>
<keyword evidence="1" id="KW-0472">Membrane</keyword>
<proteinExistence type="predicted"/>
<keyword evidence="1" id="KW-1133">Transmembrane helix</keyword>
<feature type="domain" description="Heparan-alpha-glucosaminide N-acetyltransferase catalytic" evidence="2">
    <location>
        <begin position="16"/>
        <end position="234"/>
    </location>
</feature>
<organism evidence="3 4">
    <name type="scientific">Gellertiella hungarica</name>
    <dbReference type="NCBI Taxonomy" id="1572859"/>
    <lineage>
        <taxon>Bacteria</taxon>
        <taxon>Pseudomonadati</taxon>
        <taxon>Pseudomonadota</taxon>
        <taxon>Alphaproteobacteria</taxon>
        <taxon>Hyphomicrobiales</taxon>
        <taxon>Rhizobiaceae</taxon>
        <taxon>Gellertiella</taxon>
    </lineage>
</organism>
<feature type="transmembrane region" description="Helical" evidence="1">
    <location>
        <begin position="141"/>
        <end position="160"/>
    </location>
</feature>
<sequence length="319" mass="35117">MTLSDSPLSRSRPKPRVGWLDAFRGFALLAMASYHSIWDFEYFGYLDPGTAGNGLPKIYARMIATTFLFLAGFGLALAHRDGIRWDRFWIRFAKVAGAAVVITIATWFVMPQGFIHFGILHQIALASLVGLLFLRLPSLATLAVAVAIFAVPLVYRSPVFDHPLLWWTGLSPQPRLSFDYVPVFPWLAAVLAGIAVGRLDPVRAWLSRLPDPSPALKPFALAGRHSLIVYLLHQIPLFGLVYLLSLVAPPDRAASYTRECMQSCEASGGAALCQKFCSCTLTKLQAGDMLTPLQTGKIKVDDERIQSLALQCSMEAQQP</sequence>
<evidence type="ECO:0000259" key="2">
    <source>
        <dbReference type="Pfam" id="PF07786"/>
    </source>
</evidence>
<reference evidence="3 4" key="1">
    <citation type="submission" date="2020-08" db="EMBL/GenBank/DDBJ databases">
        <title>Genomic Encyclopedia of Type Strains, Phase IV (KMG-IV): sequencing the most valuable type-strain genomes for metagenomic binning, comparative biology and taxonomic classification.</title>
        <authorList>
            <person name="Goeker M."/>
        </authorList>
    </citation>
    <scope>NUCLEOTIDE SEQUENCE [LARGE SCALE GENOMIC DNA]</scope>
    <source>
        <strain evidence="3 4">DSM 29853</strain>
    </source>
</reference>
<keyword evidence="4" id="KW-1185">Reference proteome</keyword>
<feature type="transmembrane region" description="Helical" evidence="1">
    <location>
        <begin position="58"/>
        <end position="77"/>
    </location>
</feature>
<feature type="transmembrane region" description="Helical" evidence="1">
    <location>
        <begin position="21"/>
        <end position="38"/>
    </location>
</feature>
<feature type="transmembrane region" description="Helical" evidence="1">
    <location>
        <begin position="180"/>
        <end position="199"/>
    </location>
</feature>
<keyword evidence="1" id="KW-0812">Transmembrane</keyword>
<protein>
    <submittedName>
        <fullName evidence="3">Putative membrane protein</fullName>
    </submittedName>
</protein>
<name>A0A7W6J4Z5_9HYPH</name>
<dbReference type="InterPro" id="IPR012429">
    <property type="entry name" value="HGSNAT_cat"/>
</dbReference>
<feature type="transmembrane region" description="Helical" evidence="1">
    <location>
        <begin position="227"/>
        <end position="248"/>
    </location>
</feature>
<evidence type="ECO:0000256" key="1">
    <source>
        <dbReference type="SAM" id="Phobius"/>
    </source>
</evidence>
<dbReference type="AlphaFoldDB" id="A0A7W6J4Z5"/>
<evidence type="ECO:0000313" key="3">
    <source>
        <dbReference type="EMBL" id="MBB4064886.1"/>
    </source>
</evidence>
<evidence type="ECO:0000313" key="4">
    <source>
        <dbReference type="Proteomes" id="UP000528286"/>
    </source>
</evidence>
<comment type="caution">
    <text evidence="3">The sequence shown here is derived from an EMBL/GenBank/DDBJ whole genome shotgun (WGS) entry which is preliminary data.</text>
</comment>
<dbReference type="RefSeq" id="WP_183366183.1">
    <property type="nucleotide sequence ID" value="NZ_JACIEZ010000003.1"/>
</dbReference>
<dbReference type="Pfam" id="PF07786">
    <property type="entry name" value="HGSNAT_cat"/>
    <property type="match status" value="1"/>
</dbReference>
<feature type="transmembrane region" description="Helical" evidence="1">
    <location>
        <begin position="114"/>
        <end position="134"/>
    </location>
</feature>
<dbReference type="Proteomes" id="UP000528286">
    <property type="component" value="Unassembled WGS sequence"/>
</dbReference>